<dbReference type="PANTHER" id="PTHR38926:SF72">
    <property type="entry name" value="IM:7136021-RELATED"/>
    <property type="match status" value="1"/>
</dbReference>
<protein>
    <recommendedName>
        <fullName evidence="3">F-box domain-containing protein</fullName>
    </recommendedName>
</protein>
<keyword evidence="2" id="KW-1185">Reference proteome</keyword>
<evidence type="ECO:0000313" key="2">
    <source>
        <dbReference type="Proteomes" id="UP000053477"/>
    </source>
</evidence>
<proteinExistence type="predicted"/>
<dbReference type="Gene3D" id="3.80.10.10">
    <property type="entry name" value="Ribonuclease Inhibitor"/>
    <property type="match status" value="1"/>
</dbReference>
<dbReference type="AlphaFoldDB" id="A0A0H2SCY3"/>
<dbReference type="OrthoDB" id="3217549at2759"/>
<evidence type="ECO:0000313" key="1">
    <source>
        <dbReference type="EMBL" id="KLO14821.1"/>
    </source>
</evidence>
<organism evidence="1 2">
    <name type="scientific">Schizopora paradoxa</name>
    <dbReference type="NCBI Taxonomy" id="27342"/>
    <lineage>
        <taxon>Eukaryota</taxon>
        <taxon>Fungi</taxon>
        <taxon>Dikarya</taxon>
        <taxon>Basidiomycota</taxon>
        <taxon>Agaricomycotina</taxon>
        <taxon>Agaricomycetes</taxon>
        <taxon>Hymenochaetales</taxon>
        <taxon>Schizoporaceae</taxon>
        <taxon>Schizopora</taxon>
    </lineage>
</organism>
<dbReference type="InterPro" id="IPR032675">
    <property type="entry name" value="LRR_dom_sf"/>
</dbReference>
<reference evidence="1 2" key="1">
    <citation type="submission" date="2015-04" db="EMBL/GenBank/DDBJ databases">
        <title>Complete genome sequence of Schizopora paradoxa KUC8140, a cosmopolitan wood degrader in East Asia.</title>
        <authorList>
            <consortium name="DOE Joint Genome Institute"/>
            <person name="Min B."/>
            <person name="Park H."/>
            <person name="Jang Y."/>
            <person name="Kim J.-J."/>
            <person name="Kim K.H."/>
            <person name="Pangilinan J."/>
            <person name="Lipzen A."/>
            <person name="Riley R."/>
            <person name="Grigoriev I.V."/>
            <person name="Spatafora J.W."/>
            <person name="Choi I.-G."/>
        </authorList>
    </citation>
    <scope>NUCLEOTIDE SEQUENCE [LARGE SCALE GENOMIC DNA]</scope>
    <source>
        <strain evidence="1 2">KUC8140</strain>
    </source>
</reference>
<dbReference type="PANTHER" id="PTHR38926">
    <property type="entry name" value="F-BOX DOMAIN CONTAINING PROTEIN, EXPRESSED"/>
    <property type="match status" value="1"/>
</dbReference>
<gene>
    <name evidence="1" type="ORF">SCHPADRAFT_939238</name>
</gene>
<dbReference type="EMBL" id="KQ085938">
    <property type="protein sequence ID" value="KLO14821.1"/>
    <property type="molecule type" value="Genomic_DNA"/>
</dbReference>
<accession>A0A0H2SCY3</accession>
<dbReference type="Proteomes" id="UP000053477">
    <property type="component" value="Unassembled WGS sequence"/>
</dbReference>
<name>A0A0H2SCY3_9AGAM</name>
<dbReference type="SUPFAM" id="SSF52047">
    <property type="entry name" value="RNI-like"/>
    <property type="match status" value="1"/>
</dbReference>
<evidence type="ECO:0008006" key="3">
    <source>
        <dbReference type="Google" id="ProtNLM"/>
    </source>
</evidence>
<dbReference type="InParanoid" id="A0A0H2SCY3"/>
<sequence>MTRYRQPRVGNESQEESISAFRRTYPGLIVGTLKWRVEHADLWQNSPIQGLPADLLFDIFRQVVDCEVQEEIEAFERLGNNGISQRPLFVRNAPLNLSCVNKAWRQVALSNTSLWKDIIAREPRHSDKRRNSIWLERSAQMPLSLFIHGSRQLTMGDEIEPKGNKEFKAFFMDMLESECQERWLHVQLHSPSTVRFVLDPRKLFIIRAPIVEELSIRLPSYVFTDGQMVIVDVAASPKIKQLRLLGSFAPMISKGIHLPYLTDLDLQFEYRHSLNFEAFASGEDILHVLAGAPNLQSLRAAPSAAPLGMNSPVVHHPNLRTLYLAASQMDDNQRSFDFLNGLSSPRLESLKFRLESDSLVLQNATYNTVVVNFLLRSQAPIASFLLEGNECFIDNVLLEWLRLMPHLKSLALRSCCVADVVLLTMLQLSEATLFCPSLQRLLLPDCYFVRDFNHARLSAQREWEGFKDTSGSCIVLIHFVRMRWRKSPKTFKEIDFLHTGATAFVTHAEIAQYIKDGLKVHVHSRSPTFPAHCCSSD</sequence>